<dbReference type="Pfam" id="PF04548">
    <property type="entry name" value="AIG1"/>
    <property type="match status" value="1"/>
</dbReference>
<feature type="domain" description="MACPF" evidence="4">
    <location>
        <begin position="497"/>
        <end position="570"/>
    </location>
</feature>
<dbReference type="InterPro" id="IPR020864">
    <property type="entry name" value="MACPF"/>
</dbReference>
<feature type="chain" id="PRO_5046533353" description="MACPF domain-containing protein" evidence="3">
    <location>
        <begin position="20"/>
        <end position="762"/>
    </location>
</feature>
<keyword evidence="3" id="KW-0732">Signal</keyword>
<dbReference type="Gene3D" id="3.40.50.300">
    <property type="entry name" value="P-loop containing nucleotide triphosphate hydrolases"/>
    <property type="match status" value="1"/>
</dbReference>
<comment type="caution">
    <text evidence="6">The sequence shown here is derived from an EMBL/GenBank/DDBJ whole genome shotgun (WGS) entry which is preliminary data.</text>
</comment>
<dbReference type="InterPro" id="IPR027417">
    <property type="entry name" value="P-loop_NTPase"/>
</dbReference>
<sequence>MKNCIVILVLIALAVSCESNNENSITILVVGRRGAGVSSTIRELIGPSIWIPTSSISSFNQITEYTVKLNMSSSSEEQETPIEIKFIDVPSLVDGRTLEEDAYTLASLKSYLLANRFPDYLLGVSRFDDNEFTSDQSPFVRFLKTIEIVRKYRMSALANPVFLFTNLMSEKRDVQRYPIHKMNEFNHVIMHRTSISSPLTLVVGDNLAGSEYEVDVQDYYYKLPNKELYPKNVWNGFINVTSSESETKRHALTFIMNNRGLAKTCNVEIFMGYAGYGDEMNNDLLDTMYLLQQPNILVQENEVNAKIQEEFEKGSEEEKSQQIVHILALQVRLQNMNITRIEDLPKNVVDRAAFFQQDRFTSSFYLTMFSSAFGLTPPEYRNPITVGYGYDLVNDELVPETPFRVDSLRVSEVGYEMPNFVNCNKYFGSDKEFLVYSNNYSEYTHERFKYFDFEGDEQNVEKFSGKIKEGFNIKPNRSDNTVTVSGVQEIRVVKCLLDSGNFNVSDEFAEAVNSMKEFSSSDRDTVNEWVIFFNRFGSHVVTKAYGGGSLRGFLSLSGRNVLLAKSKTRVYELLHALVEFNNFSGSLGSPFYRFNGGVPNYRMEQLHDLPVDTRESLFKTWIATLDKQPVMLTYELGLTPISEVARIVDEEKGELVAQAIELLLRGDLKYSRRRSTHSGRKTARKYLPAKYKNIINQMNQTFERERVELDMQTQLIRQHNDLAENEFKQIQEQQRRRNQEASQACGSSPLCRIILGLQARDR</sequence>
<evidence type="ECO:0000313" key="7">
    <source>
        <dbReference type="Proteomes" id="UP001642540"/>
    </source>
</evidence>
<dbReference type="InterPro" id="IPR006703">
    <property type="entry name" value="G_AIG1"/>
</dbReference>
<evidence type="ECO:0000256" key="3">
    <source>
        <dbReference type="SAM" id="SignalP"/>
    </source>
</evidence>
<keyword evidence="2" id="KW-0547">Nucleotide-binding</keyword>
<accession>A0ABP1REP3</accession>
<proteinExistence type="inferred from homology"/>
<evidence type="ECO:0000259" key="5">
    <source>
        <dbReference type="Pfam" id="PF04548"/>
    </source>
</evidence>
<gene>
    <name evidence="6" type="ORF">ODALV1_LOCUS20443</name>
</gene>
<comment type="similarity">
    <text evidence="1">Belongs to the TRAFAC class TrmE-Era-EngA-EngB-Septin-like GTPase superfamily. AIG1/Toc34/Toc159-like paraseptin GTPase family. IAN subfamily.</text>
</comment>
<feature type="signal peptide" evidence="3">
    <location>
        <begin position="1"/>
        <end position="19"/>
    </location>
</feature>
<dbReference type="Pfam" id="PF01823">
    <property type="entry name" value="MACPF"/>
    <property type="match status" value="1"/>
</dbReference>
<evidence type="ECO:0008006" key="8">
    <source>
        <dbReference type="Google" id="ProtNLM"/>
    </source>
</evidence>
<keyword evidence="7" id="KW-1185">Reference proteome</keyword>
<feature type="domain" description="AIG1-type G" evidence="5">
    <location>
        <begin position="26"/>
        <end position="166"/>
    </location>
</feature>
<evidence type="ECO:0000313" key="6">
    <source>
        <dbReference type="EMBL" id="CAL8124063.1"/>
    </source>
</evidence>
<organism evidence="6 7">
    <name type="scientific">Orchesella dallaii</name>
    <dbReference type="NCBI Taxonomy" id="48710"/>
    <lineage>
        <taxon>Eukaryota</taxon>
        <taxon>Metazoa</taxon>
        <taxon>Ecdysozoa</taxon>
        <taxon>Arthropoda</taxon>
        <taxon>Hexapoda</taxon>
        <taxon>Collembola</taxon>
        <taxon>Entomobryomorpha</taxon>
        <taxon>Entomobryoidea</taxon>
        <taxon>Orchesellidae</taxon>
        <taxon>Orchesellinae</taxon>
        <taxon>Orchesella</taxon>
    </lineage>
</organism>
<protein>
    <recommendedName>
        <fullName evidence="8">MACPF domain-containing protein</fullName>
    </recommendedName>
</protein>
<dbReference type="PROSITE" id="PS51257">
    <property type="entry name" value="PROKAR_LIPOPROTEIN"/>
    <property type="match status" value="1"/>
</dbReference>
<reference evidence="6 7" key="1">
    <citation type="submission" date="2024-08" db="EMBL/GenBank/DDBJ databases">
        <authorList>
            <person name="Cucini C."/>
            <person name="Frati F."/>
        </authorList>
    </citation>
    <scope>NUCLEOTIDE SEQUENCE [LARGE SCALE GENOMIC DNA]</scope>
</reference>
<evidence type="ECO:0000256" key="1">
    <source>
        <dbReference type="ARBA" id="ARBA00008535"/>
    </source>
</evidence>
<dbReference type="Proteomes" id="UP001642540">
    <property type="component" value="Unassembled WGS sequence"/>
</dbReference>
<dbReference type="EMBL" id="CAXLJM020000068">
    <property type="protein sequence ID" value="CAL8124063.1"/>
    <property type="molecule type" value="Genomic_DNA"/>
</dbReference>
<evidence type="ECO:0000259" key="4">
    <source>
        <dbReference type="Pfam" id="PF01823"/>
    </source>
</evidence>
<name>A0ABP1REP3_9HEXA</name>
<evidence type="ECO:0000256" key="2">
    <source>
        <dbReference type="ARBA" id="ARBA00022741"/>
    </source>
</evidence>